<comment type="similarity">
    <text evidence="2">Belongs to the oxygen-dependent FAD-linked oxidoreductase family.</text>
</comment>
<evidence type="ECO:0000256" key="6">
    <source>
        <dbReference type="ARBA" id="ARBA00023002"/>
    </source>
</evidence>
<dbReference type="GO" id="GO:0071949">
    <property type="term" value="F:FAD binding"/>
    <property type="evidence" value="ECO:0007669"/>
    <property type="project" value="InterPro"/>
</dbReference>
<dbReference type="Proteomes" id="UP000734854">
    <property type="component" value="Unassembled WGS sequence"/>
</dbReference>
<dbReference type="PANTHER" id="PTHR13878:SF102">
    <property type="entry name" value="CYTOKININ DEHYDROGENASE 5"/>
    <property type="match status" value="1"/>
</dbReference>
<protein>
    <recommendedName>
        <fullName evidence="3">cytokinin dehydrogenase</fullName>
        <ecNumber evidence="3">1.5.99.12</ecNumber>
    </recommendedName>
</protein>
<evidence type="ECO:0000256" key="3">
    <source>
        <dbReference type="ARBA" id="ARBA00011928"/>
    </source>
</evidence>
<keyword evidence="4" id="KW-0285">Flavoprotein</keyword>
<evidence type="ECO:0000256" key="1">
    <source>
        <dbReference type="ARBA" id="ARBA00001974"/>
    </source>
</evidence>
<keyword evidence="8" id="KW-0732">Signal</keyword>
<dbReference type="PANTHER" id="PTHR13878">
    <property type="entry name" value="GULONOLACTONE OXIDASE"/>
    <property type="match status" value="1"/>
</dbReference>
<gene>
    <name evidence="10" type="ORF">ZIOFF_036285</name>
</gene>
<dbReference type="FunFam" id="3.40.462.10:FF:000001">
    <property type="entry name" value="Cytokinin dehydrogenase 2"/>
    <property type="match status" value="1"/>
</dbReference>
<evidence type="ECO:0000256" key="8">
    <source>
        <dbReference type="SAM" id="SignalP"/>
    </source>
</evidence>
<dbReference type="InterPro" id="IPR006094">
    <property type="entry name" value="Oxid_FAD_bind_N"/>
</dbReference>
<evidence type="ECO:0000256" key="5">
    <source>
        <dbReference type="ARBA" id="ARBA00022827"/>
    </source>
</evidence>
<dbReference type="OrthoDB" id="415825at2759"/>
<evidence type="ECO:0000313" key="11">
    <source>
        <dbReference type="Proteomes" id="UP000734854"/>
    </source>
</evidence>
<sequence>MAIERHALLLLLICRLLATVGLTVAPAEPLLQLFDSDVVRLDPPALAAASSDFGALFTAAPTAVARPRSAEDVAGLIRSAHAAGSFPVSARGCGHSTHGQALAPAGLVVEMARGRLPGPRPTPVYAGGQHYVDVWGGDSWADVLSWTLGHGGLAPKSWTDYLHLSVGGTLSNAGVSGQAFHHGPQISNVLQLDVVTGEGEVVTCSNEENSELFNAVLGGLGQFGIITRARIALERAPQRARWIRVLYSDFAAFTRDQERLIALNGERFDYVEGLVIVDEGLINNWRSSFFSPKNPVKVGSVAGEQRVLYCLEMAKYYHEEDGGEVDGAVERLLRRLRYIPSTEFTTDLTYVEFLGRVHRAEERLRGKGLWEVPHPWLNLFVPASQIADFDAGVFRGILGNNTGGPVLIYPMNKNKWDERSSAVMPEEDVFYLVAFLRSALPNSDDPTQSLEHLKQQNREILEFCHRAHIKIKQYLPHYKTQGEWVDHFGPKWNRFVARKAEFDPKHILGSGHGIFHPSSSPSSLFHS</sequence>
<keyword evidence="6" id="KW-0560">Oxidoreductase</keyword>
<dbReference type="EC" id="1.5.99.12" evidence="3"/>
<feature type="signal peptide" evidence="8">
    <location>
        <begin position="1"/>
        <end position="18"/>
    </location>
</feature>
<dbReference type="AlphaFoldDB" id="A0A8J5GB94"/>
<reference evidence="10 11" key="1">
    <citation type="submission" date="2020-08" db="EMBL/GenBank/DDBJ databases">
        <title>Plant Genome Project.</title>
        <authorList>
            <person name="Zhang R.-G."/>
        </authorList>
    </citation>
    <scope>NUCLEOTIDE SEQUENCE [LARGE SCALE GENOMIC DNA]</scope>
    <source>
        <tissue evidence="10">Rhizome</tissue>
    </source>
</reference>
<dbReference type="InterPro" id="IPR006093">
    <property type="entry name" value="Oxy_OxRdtase_FAD_BS"/>
</dbReference>
<dbReference type="PROSITE" id="PS00862">
    <property type="entry name" value="OX2_COVAL_FAD"/>
    <property type="match status" value="1"/>
</dbReference>
<dbReference type="InterPro" id="IPR016166">
    <property type="entry name" value="FAD-bd_PCMH"/>
</dbReference>
<dbReference type="GO" id="GO:0009690">
    <property type="term" value="P:cytokinin metabolic process"/>
    <property type="evidence" value="ECO:0007669"/>
    <property type="project" value="InterPro"/>
</dbReference>
<dbReference type="InterPro" id="IPR015345">
    <property type="entry name" value="Cytokinin_DH_FAD/cytokin-bd"/>
</dbReference>
<name>A0A8J5GB94_ZINOF</name>
<evidence type="ECO:0000256" key="4">
    <source>
        <dbReference type="ARBA" id="ARBA00022630"/>
    </source>
</evidence>
<comment type="cofactor">
    <cofactor evidence="1">
        <name>FAD</name>
        <dbReference type="ChEBI" id="CHEBI:57692"/>
    </cofactor>
</comment>
<organism evidence="10 11">
    <name type="scientific">Zingiber officinale</name>
    <name type="common">Ginger</name>
    <name type="synonym">Amomum zingiber</name>
    <dbReference type="NCBI Taxonomy" id="94328"/>
    <lineage>
        <taxon>Eukaryota</taxon>
        <taxon>Viridiplantae</taxon>
        <taxon>Streptophyta</taxon>
        <taxon>Embryophyta</taxon>
        <taxon>Tracheophyta</taxon>
        <taxon>Spermatophyta</taxon>
        <taxon>Magnoliopsida</taxon>
        <taxon>Liliopsida</taxon>
        <taxon>Zingiberales</taxon>
        <taxon>Zingiberaceae</taxon>
        <taxon>Zingiber</taxon>
    </lineage>
</organism>
<feature type="chain" id="PRO_5035209153" description="cytokinin dehydrogenase" evidence="8">
    <location>
        <begin position="19"/>
        <end position="527"/>
    </location>
</feature>
<comment type="catalytic activity">
    <reaction evidence="7">
        <text>N(6)-dimethylallyladenine + A + H2O = 3-methyl-2-butenal + adenine + AH2</text>
        <dbReference type="Rhea" id="RHEA:13625"/>
        <dbReference type="ChEBI" id="CHEBI:13193"/>
        <dbReference type="ChEBI" id="CHEBI:15377"/>
        <dbReference type="ChEBI" id="CHEBI:15825"/>
        <dbReference type="ChEBI" id="CHEBI:16708"/>
        <dbReference type="ChEBI" id="CHEBI:17499"/>
        <dbReference type="ChEBI" id="CHEBI:17660"/>
        <dbReference type="EC" id="1.5.99.12"/>
    </reaction>
</comment>
<dbReference type="Pfam" id="PF09265">
    <property type="entry name" value="Cytokin-bind"/>
    <property type="match status" value="1"/>
</dbReference>
<dbReference type="EMBL" id="JACMSC010000010">
    <property type="protein sequence ID" value="KAG6503961.1"/>
    <property type="molecule type" value="Genomic_DNA"/>
</dbReference>
<dbReference type="PROSITE" id="PS51387">
    <property type="entry name" value="FAD_PCMH"/>
    <property type="match status" value="1"/>
</dbReference>
<keyword evidence="5" id="KW-0274">FAD</keyword>
<feature type="domain" description="FAD-binding PCMH-type" evidence="9">
    <location>
        <begin position="57"/>
        <end position="236"/>
    </location>
</feature>
<keyword evidence="11" id="KW-1185">Reference proteome</keyword>
<evidence type="ECO:0000256" key="2">
    <source>
        <dbReference type="ARBA" id="ARBA00005466"/>
    </source>
</evidence>
<proteinExistence type="inferred from homology"/>
<evidence type="ECO:0000313" key="10">
    <source>
        <dbReference type="EMBL" id="KAG6503961.1"/>
    </source>
</evidence>
<evidence type="ECO:0000259" key="9">
    <source>
        <dbReference type="PROSITE" id="PS51387"/>
    </source>
</evidence>
<evidence type="ECO:0000256" key="7">
    <source>
        <dbReference type="ARBA" id="ARBA00048224"/>
    </source>
</evidence>
<comment type="caution">
    <text evidence="10">The sequence shown here is derived from an EMBL/GenBank/DDBJ whole genome shotgun (WGS) entry which is preliminary data.</text>
</comment>
<dbReference type="GO" id="GO:0019139">
    <property type="term" value="F:cytokinin dehydrogenase activity"/>
    <property type="evidence" value="ECO:0007669"/>
    <property type="project" value="UniProtKB-EC"/>
</dbReference>
<dbReference type="Pfam" id="PF01565">
    <property type="entry name" value="FAD_binding_4"/>
    <property type="match status" value="1"/>
</dbReference>
<accession>A0A8J5GB94</accession>
<dbReference type="InterPro" id="IPR050432">
    <property type="entry name" value="FAD-linked_Oxidoreductases_BP"/>
</dbReference>